<sequence length="600" mass="65512">MRKNKYLYVALALVIFLPSFLSYPGVAKTEKIESKVTSKDEVVYATLNASGELNHIYVVNTLEVARAGEILDYGEYSSVKNLTDLTKLVHEEQKVIMEAPEGKFYYQGNMKVDNELPWNIKVSYLLDGQKVKPSELAGKTGHVEINIELAQNQNGNSVFYDNYLLQVSLILPNTYQNIETSGGMIANAGKNKQITFTVMPGQEESLTVQAEVEDFEFQGIEIAAVPSSLPIDTSEMENMTEDMSALSDAIGELNKGVADLKNGVTQLNNGTASLRDGSGEFKGGISSINRSSPEIVKASSSIREALETIYQSLSNESADMDLTSLKELPAGLIQVANGLTETANGLSAMQKNYSSAYAALDGAIKEIPADQLSEEEIAGLYQSGASTEVLDKLVASYSASQKVRRTYDHVKEGFAAVKTSLTQASESIRLMSGQLTSIATNLSGSIEETDGSGLSELQKGLAALSANYRDFHSGLVGYTEGIHQVSASYDQLHSGILKLTGGTSELEDGANQLQSGTEELYEETKDLPNQMQEEINQMIKEYDKSDFEPVSFVSSENEKISSVQFVIKTESIQKEEPVTKKTEPEKEKGFWELLMELFKG</sequence>
<reference evidence="2" key="1">
    <citation type="journal article" date="2019" name="Int. J. Syst. Evol. Microbiol.">
        <title>The Global Catalogue of Microorganisms (GCM) 10K type strain sequencing project: providing services to taxonomists for standard genome sequencing and annotation.</title>
        <authorList>
            <consortium name="The Broad Institute Genomics Platform"/>
            <consortium name="The Broad Institute Genome Sequencing Center for Infectious Disease"/>
            <person name="Wu L."/>
            <person name="Ma J."/>
        </authorList>
    </citation>
    <scope>NUCLEOTIDE SEQUENCE [LARGE SCALE GENOMIC DNA]</scope>
    <source>
        <strain evidence="2">CCUG 49339</strain>
    </source>
</reference>
<dbReference type="Gene3D" id="1.10.287.950">
    <property type="entry name" value="Methyl-accepting chemotaxis protein"/>
    <property type="match status" value="2"/>
</dbReference>
<gene>
    <name evidence="1" type="ORF">ACFSCX_15915</name>
</gene>
<dbReference type="NCBIfam" id="TIGR03057">
    <property type="entry name" value="xxxLxxG_by_4"/>
    <property type="match status" value="3"/>
</dbReference>
<dbReference type="Proteomes" id="UP001597214">
    <property type="component" value="Unassembled WGS sequence"/>
</dbReference>
<organism evidence="1 2">
    <name type="scientific">Bacillus salitolerans</name>
    <dbReference type="NCBI Taxonomy" id="1437434"/>
    <lineage>
        <taxon>Bacteria</taxon>
        <taxon>Bacillati</taxon>
        <taxon>Bacillota</taxon>
        <taxon>Bacilli</taxon>
        <taxon>Bacillales</taxon>
        <taxon>Bacillaceae</taxon>
        <taxon>Bacillus</taxon>
    </lineage>
</organism>
<name>A0ABW4LTQ5_9BACI</name>
<dbReference type="InterPro" id="IPR023908">
    <property type="entry name" value="xxxLxxG_rpt"/>
</dbReference>
<comment type="caution">
    <text evidence="1">The sequence shown here is derived from an EMBL/GenBank/DDBJ whole genome shotgun (WGS) entry which is preliminary data.</text>
</comment>
<accession>A0ABW4LTQ5</accession>
<dbReference type="RefSeq" id="WP_377929239.1">
    <property type="nucleotide sequence ID" value="NZ_JBHUEM010000028.1"/>
</dbReference>
<proteinExistence type="predicted"/>
<protein>
    <submittedName>
        <fullName evidence="1">YhgE/Pip domain-containing protein</fullName>
    </submittedName>
</protein>
<evidence type="ECO:0000313" key="2">
    <source>
        <dbReference type="Proteomes" id="UP001597214"/>
    </source>
</evidence>
<keyword evidence="2" id="KW-1185">Reference proteome</keyword>
<dbReference type="EMBL" id="JBHUEM010000028">
    <property type="protein sequence ID" value="MFD1738023.1"/>
    <property type="molecule type" value="Genomic_DNA"/>
</dbReference>
<evidence type="ECO:0000313" key="1">
    <source>
        <dbReference type="EMBL" id="MFD1738023.1"/>
    </source>
</evidence>